<dbReference type="GO" id="GO:0045735">
    <property type="term" value="F:nutrient reservoir activity"/>
    <property type="evidence" value="ECO:0007669"/>
    <property type="project" value="UniProtKB-KW"/>
</dbReference>
<dbReference type="GO" id="GO:0032355">
    <property type="term" value="P:response to estradiol"/>
    <property type="evidence" value="ECO:0000318"/>
    <property type="project" value="GO_Central"/>
</dbReference>
<dbReference type="Proteomes" id="UP000018468">
    <property type="component" value="Linkage group LG10"/>
</dbReference>
<feature type="disulfide bond" evidence="7">
    <location>
        <begin position="162"/>
        <end position="188"/>
    </location>
</feature>
<evidence type="ECO:0000256" key="7">
    <source>
        <dbReference type="PROSITE-ProRule" id="PRU00557"/>
    </source>
</evidence>
<dbReference type="Pfam" id="PF09172">
    <property type="entry name" value="Vit_open_b-sht"/>
    <property type="match status" value="1"/>
</dbReference>
<keyword evidence="13" id="KW-1185">Reference proteome</keyword>
<proteinExistence type="predicted"/>
<dbReference type="SMART" id="SM00216">
    <property type="entry name" value="VWD"/>
    <property type="match status" value="1"/>
</dbReference>
<dbReference type="InterPro" id="IPR015819">
    <property type="entry name" value="Lipid_transp_b-sht_shell"/>
</dbReference>
<feature type="region of interest" description="Disordered" evidence="8">
    <location>
        <begin position="1064"/>
        <end position="1152"/>
    </location>
</feature>
<dbReference type="SUPFAM" id="SSF56968">
    <property type="entry name" value="Lipovitellin-phosvitin complex, beta-sheet shell regions"/>
    <property type="match status" value="3"/>
</dbReference>
<feature type="compositionally biased region" description="Basic residues" evidence="8">
    <location>
        <begin position="1120"/>
        <end position="1132"/>
    </location>
</feature>
<dbReference type="SUPFAM" id="SSF48431">
    <property type="entry name" value="Lipovitellin-phosvitin complex, superhelical domain"/>
    <property type="match status" value="1"/>
</dbReference>
<dbReference type="InterPro" id="IPR015258">
    <property type="entry name" value="Vitellinogen_b-sht_shell"/>
</dbReference>
<dbReference type="FunFam" id="1.25.10.20:FF:000002">
    <property type="entry name" value="Vitellogenin 7"/>
    <property type="match status" value="1"/>
</dbReference>
<dbReference type="OMA" id="AFMILFD"/>
<dbReference type="Gene3D" id="2.20.80.10">
    <property type="entry name" value="Lipovitellin-phosvitin complex, chain A, domain 4"/>
    <property type="match status" value="1"/>
</dbReference>
<dbReference type="Gene3D" id="2.30.230.10">
    <property type="entry name" value="Lipovitellin, beta-sheet shell regions, chain A"/>
    <property type="match status" value="1"/>
</dbReference>
<dbReference type="PANTHER" id="PTHR23345:SF29">
    <property type="entry name" value="VITELLOGENIN 3, PHOSVITINLESS"/>
    <property type="match status" value="1"/>
</dbReference>
<dbReference type="InterPro" id="IPR015255">
    <property type="entry name" value="Vitellinogen_open_b-sht"/>
</dbReference>
<dbReference type="FunFam" id="2.30.230.10:FF:000002">
    <property type="entry name" value="Vitellogenin 7"/>
    <property type="match status" value="1"/>
</dbReference>
<dbReference type="Pfam" id="PF00094">
    <property type="entry name" value="VWD"/>
    <property type="match status" value="1"/>
</dbReference>
<evidence type="ECO:0000313" key="12">
    <source>
        <dbReference type="Ensembl" id="ENSLOCP00000010349.1"/>
    </source>
</evidence>
<dbReference type="Gene3D" id="2.20.90.10">
    <property type="entry name" value="Vitellinogen, beta-sheet shell domain"/>
    <property type="match status" value="1"/>
</dbReference>
<evidence type="ECO:0000259" key="11">
    <source>
        <dbReference type="PROSITE" id="PS51233"/>
    </source>
</evidence>
<dbReference type="SMART" id="SM00638">
    <property type="entry name" value="LPD_N"/>
    <property type="match status" value="1"/>
</dbReference>
<dbReference type="GeneTree" id="ENSGT00530000064273"/>
<feature type="signal peptide" evidence="9">
    <location>
        <begin position="1"/>
        <end position="26"/>
    </location>
</feature>
<dbReference type="FunFam" id="2.20.50.20:FF:000005">
    <property type="entry name" value="Vitellogenin 3"/>
    <property type="match status" value="1"/>
</dbReference>
<evidence type="ECO:0000256" key="9">
    <source>
        <dbReference type="SAM" id="SignalP"/>
    </source>
</evidence>
<feature type="domain" description="VWFD" evidence="11">
    <location>
        <begin position="1409"/>
        <end position="1585"/>
    </location>
</feature>
<evidence type="ECO:0000313" key="13">
    <source>
        <dbReference type="Proteomes" id="UP000018468"/>
    </source>
</evidence>
<dbReference type="SMART" id="SM01170">
    <property type="entry name" value="DUF1944"/>
    <property type="match status" value="1"/>
</dbReference>
<evidence type="ECO:0000256" key="8">
    <source>
        <dbReference type="SAM" id="MobiDB-lite"/>
    </source>
</evidence>
<dbReference type="Gene3D" id="2.20.50.20">
    <property type="entry name" value="Lipovitellin. Chain A, domain 3"/>
    <property type="match status" value="2"/>
</dbReference>
<dbReference type="eggNOG" id="KOG4338">
    <property type="taxonomic scope" value="Eukaryota"/>
</dbReference>
<dbReference type="SMART" id="SM01169">
    <property type="entry name" value="DUF1943"/>
    <property type="match status" value="1"/>
</dbReference>
<dbReference type="InterPro" id="IPR050733">
    <property type="entry name" value="Vitellogenin/Apolipophorin"/>
</dbReference>
<dbReference type="GO" id="GO:0005319">
    <property type="term" value="F:lipid transporter activity"/>
    <property type="evidence" value="ECO:0000318"/>
    <property type="project" value="GO_Central"/>
</dbReference>
<dbReference type="InterPro" id="IPR037088">
    <property type="entry name" value="Vitellinogen_b-sht_shell_sf"/>
</dbReference>
<sequence>MKGLLLIVSLALVVLYYFNFQPGLNSRKTYEYNYEGTVRIGHVEKNMVESGLKISCSVEISGIADHTFLLKVINLSVEELNGIPGKSGFYSSPKLTDRISSQLTQPIKFEYIRGQIKDIYAAPNVSETVVNIVRGILNFLQVTVKNTHAVYQLEELGIHGFCHTSYVIEKDKKSKEIYITRSTDLRNCQEKAEKYIGLANAPKCKNCKEKGSQAEETVTYTYTMKLTDEGALITEANVQEMHQFTPFNVKEGTSLLEATKTFVLVNVKDAQGKPPKILLQNKGNLKYKFGSELNQIPLVLMKMENPEFKIAELIQRLVQANTQQIDANSTTDILKLYQVLRGSTIANLEAVWKKSSDDTNKRRWLLDSMTAISDTKIITFVKNRIRNKEITPNEAGQALLVILNKITPDSEAVEQSREFLETTFNKNHSVLWRITMLAYGSLIYRYCVNSEHCPGNALQPLHDLALDALSNGNEEDMILNLKALGNAGQYASMKIIMKFLPGFASGASQLPTRVQSNAVLALRKIAIKDPKSVQDIVTKIFLDKNIHAEVRMFACLVIFEAKPSMALVSTITGYLLKESNLQVASFCYSQIEALARSVTPDNQELSIACSAAVKILRPKLAHLSYRYSKAFHFDWFHDPTLSGIAADLYMINNAASSLPTAVVYRFKSYFIQRVIQPLEIGLRAKGIQELFNKNPLPINGRPGRIEKILQMLSGWKAIPKETPLVSGYVKFFGQEVFFADINRNMLYNSMQTLSTMAGKQNNTLKIIEDLQNGMALHWTKPYLIFETRYIQSTSLGLPAEISKYYSSMMGVFINAKAKFDPVPSNHLGQLMNSNIDLQADGSISIIKDFSCFHGINTDIVQAALQFDGKANVVLPFKVKIKMNIKEGKFQIDMPPCQRENEIMSVSSQVFAISRNREDSASKKTPVVVVPDTRESEKHNASSNEASRKPKKKLVCFYLCFSKEEITSTNLQLKSGDKMYREEAHLCVKANTFGMEVCLETKARNAFFLNRCPFYYLLGENYIKLKLKPVPTDGTIQKISIKMNVGSDQESQRLNQMMIDALNSLKKQSSNSTRSISSSSSSSGSSESYQKGQYAHKSRQWHRKNPSVSSSSSSSTWEPRHGRKRPHWSKSRVLRTDRNSTGSSSSSSQESSNQYHSLYNYRKGLILMYMMMMIYSSYPGLRRSGMADQYKIASLLQSRVFGKSSQPTVTFQAVVVRSNAKQEGYVATACISHTTTKDKMKLLISDVNKESKWKMSTDAVMDMDPLRTKVQVRWGEDHWKYKFAGEARYVEKCGSYPSVKAKLQWEKVPRFMKTFGEKVHEYLPGIALLLQCYQKQQRNPSHQVSVTLMPTSSSAMFDVILKTPGLTVYGYTIPLPFEIPTHRRSKEEIDLKPSGCTDVDEILIIRINLNECSVTGNNFKTFNNIKFTSLLPKACYHVLAQDCTDDLRFLVLMKQETPNKKEVNIRTPFGSLNIYHTGAGDLVLTLNDSPMLLSTLPLKDSSGTLLISKHGDGILVQAPTLGLGSLYFSGESVKVEIESWMRGKMCGMCGKADGEKKTEFRMPSWNTAMNPSSFVHSWILQGEVCSDVSVCKLQHQTVKLEKHVSLMGRESNCYTVEPVLRCRPGCSASDTVHISVRFHCVPLDHNLSQTEIVTKSEQMEGMTEAHIACICSGTECS</sequence>
<evidence type="ECO:0000259" key="10">
    <source>
        <dbReference type="PROSITE" id="PS51211"/>
    </source>
</evidence>
<feature type="chain" id="PRO_5004866427" evidence="9">
    <location>
        <begin position="27"/>
        <end position="1676"/>
    </location>
</feature>
<name>W5MPP0_LEPOC</name>
<protein>
    <submittedName>
        <fullName evidence="12">Vitellogenin 3, phosvitinless</fullName>
    </submittedName>
</protein>
<keyword evidence="4 7" id="KW-1015">Disulfide bond</keyword>
<keyword evidence="3" id="KW-0758">Storage protein</keyword>
<dbReference type="InterPro" id="IPR001747">
    <property type="entry name" value="Vitellogenin_N"/>
</dbReference>
<feature type="compositionally biased region" description="Low complexity" evidence="8">
    <location>
        <begin position="1068"/>
        <end position="1087"/>
    </location>
</feature>
<dbReference type="InterPro" id="IPR015817">
    <property type="entry name" value="Vitellinogen_open_b-sht_sub1"/>
</dbReference>
<reference evidence="12" key="3">
    <citation type="submission" date="2025-09" db="UniProtKB">
        <authorList>
            <consortium name="Ensembl"/>
        </authorList>
    </citation>
    <scope>IDENTIFICATION</scope>
</reference>
<reference evidence="13" key="1">
    <citation type="submission" date="2011-12" db="EMBL/GenBank/DDBJ databases">
        <title>The Draft Genome of Lepisosteus oculatus.</title>
        <authorList>
            <consortium name="The Broad Institute Genome Assembly &amp; Analysis Group"/>
            <consortium name="Computational R&amp;D Group"/>
            <consortium name="and Sequencing Platform"/>
            <person name="Di Palma F."/>
            <person name="Alfoldi J."/>
            <person name="Johnson J."/>
            <person name="Berlin A."/>
            <person name="Gnerre S."/>
            <person name="Jaffe D."/>
            <person name="MacCallum I."/>
            <person name="Young S."/>
            <person name="Walker B.J."/>
            <person name="Lander E.S."/>
            <person name="Lindblad-Toh K."/>
        </authorList>
    </citation>
    <scope>NUCLEOTIDE SEQUENCE [LARGE SCALE GENOMIC DNA]</scope>
</reference>
<dbReference type="Pfam" id="PF01347">
    <property type="entry name" value="Vitellogenin_N"/>
    <property type="match status" value="1"/>
</dbReference>
<comment type="function">
    <text evidence="6">Phosvitin is believed to be of importance in sequestering calcium, iron and other cations for the developing embryo.</text>
</comment>
<evidence type="ECO:0000256" key="4">
    <source>
        <dbReference type="ARBA" id="ARBA00023157"/>
    </source>
</evidence>
<dbReference type="EMBL" id="AHAT01026824">
    <property type="status" value="NOT_ANNOTATED_CDS"/>
    <property type="molecule type" value="Genomic_DNA"/>
</dbReference>
<feature type="disulfide bond" evidence="7">
    <location>
        <begin position="204"/>
        <end position="207"/>
    </location>
</feature>
<reference evidence="12" key="2">
    <citation type="submission" date="2025-08" db="UniProtKB">
        <authorList>
            <consortium name="Ensembl"/>
        </authorList>
    </citation>
    <scope>IDENTIFICATION</scope>
</reference>
<dbReference type="InterPro" id="IPR011030">
    <property type="entry name" value="Lipovitellin_superhlx_dom"/>
</dbReference>
<dbReference type="Gene3D" id="1.25.10.20">
    <property type="entry name" value="Vitellinogen, superhelical"/>
    <property type="match status" value="1"/>
</dbReference>
<keyword evidence="1" id="KW-0597">Phosphoprotein</keyword>
<dbReference type="InterPro" id="IPR001846">
    <property type="entry name" value="VWF_type-D"/>
</dbReference>
<evidence type="ECO:0000256" key="2">
    <source>
        <dbReference type="ARBA" id="ARBA00022729"/>
    </source>
</evidence>
<dbReference type="Ensembl" id="ENSLOCT00000010362.1">
    <property type="protein sequence ID" value="ENSLOCP00000010349.1"/>
    <property type="gene ID" value="ENSLOCG00000008476.1"/>
</dbReference>
<dbReference type="InParanoid" id="W5MPP0"/>
<feature type="domain" description="Vitellogenin" evidence="10">
    <location>
        <begin position="24"/>
        <end position="662"/>
    </location>
</feature>
<evidence type="ECO:0000256" key="3">
    <source>
        <dbReference type="ARBA" id="ARBA00022761"/>
    </source>
</evidence>
<dbReference type="FunCoup" id="W5MPP0">
    <property type="interactions" value="1"/>
</dbReference>
<dbReference type="PANTHER" id="PTHR23345">
    <property type="entry name" value="VITELLOGENIN-RELATED"/>
    <property type="match status" value="1"/>
</dbReference>
<dbReference type="PROSITE" id="PS51233">
    <property type="entry name" value="VWFD"/>
    <property type="match status" value="1"/>
</dbReference>
<evidence type="ECO:0000256" key="5">
    <source>
        <dbReference type="ARBA" id="ARBA00023180"/>
    </source>
</evidence>
<feature type="compositionally biased region" description="Basic residues" evidence="8">
    <location>
        <begin position="1093"/>
        <end position="1104"/>
    </location>
</feature>
<keyword evidence="2 9" id="KW-0732">Signal</keyword>
<comment type="caution">
    <text evidence="7">Lacks conserved residue(s) required for the propagation of feature annotation.</text>
</comment>
<dbReference type="GO" id="GO:0071391">
    <property type="term" value="P:cellular response to estrogen stimulus"/>
    <property type="evidence" value="ECO:0000318"/>
    <property type="project" value="GO_Central"/>
</dbReference>
<evidence type="ECO:0000256" key="6">
    <source>
        <dbReference type="ARBA" id="ARBA00056783"/>
    </source>
</evidence>
<organism evidence="12 13">
    <name type="scientific">Lepisosteus oculatus</name>
    <name type="common">Spotted gar</name>
    <dbReference type="NCBI Taxonomy" id="7918"/>
    <lineage>
        <taxon>Eukaryota</taxon>
        <taxon>Metazoa</taxon>
        <taxon>Chordata</taxon>
        <taxon>Craniata</taxon>
        <taxon>Vertebrata</taxon>
        <taxon>Euteleostomi</taxon>
        <taxon>Actinopterygii</taxon>
        <taxon>Neopterygii</taxon>
        <taxon>Holostei</taxon>
        <taxon>Semionotiformes</taxon>
        <taxon>Lepisosteidae</taxon>
        <taxon>Lepisosteus</taxon>
    </lineage>
</organism>
<dbReference type="InterPro" id="IPR015816">
    <property type="entry name" value="Vitellinogen_b-sht_N"/>
</dbReference>
<feature type="compositionally biased region" description="Low complexity" evidence="8">
    <location>
        <begin position="1139"/>
        <end position="1151"/>
    </location>
</feature>
<dbReference type="STRING" id="7918.ENSLOCP00000010349"/>
<keyword evidence="5" id="KW-0325">Glycoprotein</keyword>
<accession>W5MPP0</accession>
<evidence type="ECO:0000256" key="1">
    <source>
        <dbReference type="ARBA" id="ARBA00022553"/>
    </source>
</evidence>
<dbReference type="PROSITE" id="PS51211">
    <property type="entry name" value="VITELLOGENIN"/>
    <property type="match status" value="1"/>
</dbReference>
<dbReference type="Pfam" id="PF09175">
    <property type="entry name" value="Vit_b-sht_shell"/>
    <property type="match status" value="1"/>
</dbReference>
<dbReference type="HOGENOM" id="CLU_003264_0_0_1"/>